<dbReference type="OrthoDB" id="3176171at2759"/>
<dbReference type="GO" id="GO:0007018">
    <property type="term" value="P:microtubule-based movement"/>
    <property type="evidence" value="ECO:0007669"/>
    <property type="project" value="InterPro"/>
</dbReference>
<dbReference type="GO" id="GO:0005524">
    <property type="term" value="F:ATP binding"/>
    <property type="evidence" value="ECO:0007669"/>
    <property type="project" value="UniProtKB-UniRule"/>
</dbReference>
<proteinExistence type="inferred from homology"/>
<name>A0A835YR54_9STRA</name>
<keyword evidence="4 5" id="KW-0505">Motor protein</keyword>
<gene>
    <name evidence="9" type="ORF">JKP88DRAFT_326209</name>
</gene>
<feature type="compositionally biased region" description="Low complexity" evidence="7">
    <location>
        <begin position="510"/>
        <end position="526"/>
    </location>
</feature>
<reference evidence="9" key="1">
    <citation type="submission" date="2021-02" db="EMBL/GenBank/DDBJ databases">
        <title>First Annotated Genome of the Yellow-green Alga Tribonema minus.</title>
        <authorList>
            <person name="Mahan K.M."/>
        </authorList>
    </citation>
    <scope>NUCLEOTIDE SEQUENCE</scope>
    <source>
        <strain evidence="9">UTEX B ZZ1240</strain>
    </source>
</reference>
<keyword evidence="1" id="KW-0493">Microtubule</keyword>
<dbReference type="GO" id="GO:0008017">
    <property type="term" value="F:microtubule binding"/>
    <property type="evidence" value="ECO:0007669"/>
    <property type="project" value="InterPro"/>
</dbReference>
<sequence length="535" mass="57722">MAMEVAQALEAERGRTQRAEAERIAAETAAAAEQAQKVLRTSLRAAEERSTELEAEARTLREAMQSATSSVTQEHLQELTRAQEHLQELTRAQGDLDIARVRLAALEADRLSERQRLEAAVAELDGKVRDGEVQRRKLHNLVQELRGNVRVYARVRPFLPDDQAPAGAAPAISARGDGVSCVIVKRDAQRGGDGGSGAVVKTDTFAFDRVFPPSAGQEAVFAEVSEFVQSALDGYNVCLFSYGQTGSGKTHTVVGSGAGPMRGIIPRAMEQVGRYKCSLEKQGWAYKMSASFLEIYNEQRAPGAANDASYDARHEIKHDTRSGSMSPVTDLTLLPLDPTDTGEVERILELAARHRAVGCTSMNARSSRSHSVFTLYMRASNAAAGSALRGALHLVDLAGSERLDRSGATGQRLKETQAINKSLSALTDVFTALANKTAHVPFRNSKLTYLLQPALSGEGKTLMMVNLSPTDDSYSESLCSLRFASQVNQCELGRAKRNIRDASATIDDGASTCSSSSSVASLPPRSTIHRKTSSR</sequence>
<dbReference type="EMBL" id="JAFCMP010000446">
    <property type="protein sequence ID" value="KAG5179631.1"/>
    <property type="molecule type" value="Genomic_DNA"/>
</dbReference>
<keyword evidence="3 5" id="KW-0067">ATP-binding</keyword>
<dbReference type="PANTHER" id="PTHR47972:SF45">
    <property type="entry name" value="PROTEIN CLARET SEGREGATIONAL"/>
    <property type="match status" value="1"/>
</dbReference>
<evidence type="ECO:0000259" key="8">
    <source>
        <dbReference type="PROSITE" id="PS50067"/>
    </source>
</evidence>
<evidence type="ECO:0000256" key="3">
    <source>
        <dbReference type="ARBA" id="ARBA00022840"/>
    </source>
</evidence>
<dbReference type="Gene3D" id="3.40.850.10">
    <property type="entry name" value="Kinesin motor domain"/>
    <property type="match status" value="1"/>
</dbReference>
<dbReference type="Pfam" id="PF00225">
    <property type="entry name" value="Kinesin"/>
    <property type="match status" value="1"/>
</dbReference>
<evidence type="ECO:0000256" key="1">
    <source>
        <dbReference type="ARBA" id="ARBA00022701"/>
    </source>
</evidence>
<dbReference type="AlphaFoldDB" id="A0A835YR54"/>
<dbReference type="GO" id="GO:0005874">
    <property type="term" value="C:microtubule"/>
    <property type="evidence" value="ECO:0007669"/>
    <property type="project" value="UniProtKB-KW"/>
</dbReference>
<evidence type="ECO:0000256" key="2">
    <source>
        <dbReference type="ARBA" id="ARBA00022741"/>
    </source>
</evidence>
<evidence type="ECO:0000256" key="5">
    <source>
        <dbReference type="PROSITE-ProRule" id="PRU00283"/>
    </source>
</evidence>
<comment type="similarity">
    <text evidence="5">Belongs to the TRAFAC class myosin-kinesin ATPase superfamily. Kinesin family.</text>
</comment>
<accession>A0A835YR54</accession>
<evidence type="ECO:0000313" key="9">
    <source>
        <dbReference type="EMBL" id="KAG5179631.1"/>
    </source>
</evidence>
<dbReference type="SMART" id="SM00129">
    <property type="entry name" value="KISc"/>
    <property type="match status" value="1"/>
</dbReference>
<organism evidence="9 10">
    <name type="scientific">Tribonema minus</name>
    <dbReference type="NCBI Taxonomy" id="303371"/>
    <lineage>
        <taxon>Eukaryota</taxon>
        <taxon>Sar</taxon>
        <taxon>Stramenopiles</taxon>
        <taxon>Ochrophyta</taxon>
        <taxon>PX clade</taxon>
        <taxon>Xanthophyceae</taxon>
        <taxon>Tribonematales</taxon>
        <taxon>Tribonemataceae</taxon>
        <taxon>Tribonema</taxon>
    </lineage>
</organism>
<evidence type="ECO:0000313" key="10">
    <source>
        <dbReference type="Proteomes" id="UP000664859"/>
    </source>
</evidence>
<keyword evidence="9" id="KW-0378">Hydrolase</keyword>
<dbReference type="PANTHER" id="PTHR47972">
    <property type="entry name" value="KINESIN-LIKE PROTEIN KLP-3"/>
    <property type="match status" value="1"/>
</dbReference>
<protein>
    <submittedName>
        <fullName evidence="9">P-loop containing nucleoside triphosphate hydrolase protein</fullName>
    </submittedName>
</protein>
<dbReference type="InterPro" id="IPR027417">
    <property type="entry name" value="P-loop_NTPase"/>
</dbReference>
<dbReference type="GO" id="GO:0016787">
    <property type="term" value="F:hydrolase activity"/>
    <property type="evidence" value="ECO:0007669"/>
    <property type="project" value="UniProtKB-KW"/>
</dbReference>
<keyword evidence="2 5" id="KW-0547">Nucleotide-binding</keyword>
<feature type="domain" description="Kinesin motor" evidence="8">
    <location>
        <begin position="148"/>
        <end position="490"/>
    </location>
</feature>
<dbReference type="InterPro" id="IPR036961">
    <property type="entry name" value="Kinesin_motor_dom_sf"/>
</dbReference>
<feature type="binding site" evidence="5">
    <location>
        <begin position="243"/>
        <end position="250"/>
    </location>
    <ligand>
        <name>ATP</name>
        <dbReference type="ChEBI" id="CHEBI:30616"/>
    </ligand>
</feature>
<feature type="region of interest" description="Disordered" evidence="7">
    <location>
        <begin position="507"/>
        <end position="535"/>
    </location>
</feature>
<dbReference type="Proteomes" id="UP000664859">
    <property type="component" value="Unassembled WGS sequence"/>
</dbReference>
<evidence type="ECO:0000256" key="7">
    <source>
        <dbReference type="SAM" id="MobiDB-lite"/>
    </source>
</evidence>
<feature type="coiled-coil region" evidence="6">
    <location>
        <begin position="29"/>
        <end position="123"/>
    </location>
</feature>
<dbReference type="GO" id="GO:0003777">
    <property type="term" value="F:microtubule motor activity"/>
    <property type="evidence" value="ECO:0007669"/>
    <property type="project" value="InterPro"/>
</dbReference>
<evidence type="ECO:0000256" key="6">
    <source>
        <dbReference type="SAM" id="Coils"/>
    </source>
</evidence>
<dbReference type="InterPro" id="IPR001752">
    <property type="entry name" value="Kinesin_motor_dom"/>
</dbReference>
<dbReference type="InterPro" id="IPR027640">
    <property type="entry name" value="Kinesin-like_fam"/>
</dbReference>
<evidence type="ECO:0000256" key="4">
    <source>
        <dbReference type="ARBA" id="ARBA00023175"/>
    </source>
</evidence>
<dbReference type="PROSITE" id="PS50067">
    <property type="entry name" value="KINESIN_MOTOR_2"/>
    <property type="match status" value="1"/>
</dbReference>
<dbReference type="SUPFAM" id="SSF52540">
    <property type="entry name" value="P-loop containing nucleoside triphosphate hydrolases"/>
    <property type="match status" value="1"/>
</dbReference>
<dbReference type="PRINTS" id="PR00380">
    <property type="entry name" value="KINESINHEAVY"/>
</dbReference>
<keyword evidence="6" id="KW-0175">Coiled coil</keyword>
<keyword evidence="10" id="KW-1185">Reference proteome</keyword>
<comment type="caution">
    <text evidence="9">The sequence shown here is derived from an EMBL/GenBank/DDBJ whole genome shotgun (WGS) entry which is preliminary data.</text>
</comment>